<evidence type="ECO:0008006" key="4">
    <source>
        <dbReference type="Google" id="ProtNLM"/>
    </source>
</evidence>
<protein>
    <recommendedName>
        <fullName evidence="4">Pherophorin domain-containing protein</fullName>
    </recommendedName>
</protein>
<reference evidence="2 3" key="1">
    <citation type="journal article" date="2010" name="Science">
        <title>Genomic analysis of organismal complexity in the multicellular green alga Volvox carteri.</title>
        <authorList>
            <person name="Prochnik S.E."/>
            <person name="Umen J."/>
            <person name="Nedelcu A.M."/>
            <person name="Hallmann A."/>
            <person name="Miller S.M."/>
            <person name="Nishii I."/>
            <person name="Ferris P."/>
            <person name="Kuo A."/>
            <person name="Mitros T."/>
            <person name="Fritz-Laylin L.K."/>
            <person name="Hellsten U."/>
            <person name="Chapman J."/>
            <person name="Simakov O."/>
            <person name="Rensing S.A."/>
            <person name="Terry A."/>
            <person name="Pangilinan J."/>
            <person name="Kapitonov V."/>
            <person name="Jurka J."/>
            <person name="Salamov A."/>
            <person name="Shapiro H."/>
            <person name="Schmutz J."/>
            <person name="Grimwood J."/>
            <person name="Lindquist E."/>
            <person name="Lucas S."/>
            <person name="Grigoriev I.V."/>
            <person name="Schmitt R."/>
            <person name="Kirk D."/>
            <person name="Rokhsar D.S."/>
        </authorList>
    </citation>
    <scope>NUCLEOTIDE SEQUENCE [LARGE SCALE GENOMIC DNA]</scope>
    <source>
        <strain evidence="3">f. Nagariensis / Eve</strain>
    </source>
</reference>
<keyword evidence="1" id="KW-0732">Signal</keyword>
<dbReference type="EMBL" id="GL378375">
    <property type="protein sequence ID" value="EFJ43192.1"/>
    <property type="molecule type" value="Genomic_DNA"/>
</dbReference>
<evidence type="ECO:0000313" key="2">
    <source>
        <dbReference type="EMBL" id="EFJ43192.1"/>
    </source>
</evidence>
<dbReference type="AlphaFoldDB" id="D8UAP9"/>
<feature type="chain" id="PRO_5003124331" description="Pherophorin domain-containing protein" evidence="1">
    <location>
        <begin position="35"/>
        <end position="242"/>
    </location>
</feature>
<gene>
    <name evidence="2" type="ORF">VOLCADRAFT_96657</name>
</gene>
<feature type="signal peptide" evidence="1">
    <location>
        <begin position="1"/>
        <end position="34"/>
    </location>
</feature>
<dbReference type="KEGG" id="vcn:VOLCADRAFT_96657"/>
<dbReference type="RefSeq" id="XP_002955767.1">
    <property type="nucleotide sequence ID" value="XM_002955721.1"/>
</dbReference>
<dbReference type="InParanoid" id="D8UAP9"/>
<keyword evidence="3" id="KW-1185">Reference proteome</keyword>
<dbReference type="Proteomes" id="UP000001058">
    <property type="component" value="Unassembled WGS sequence"/>
</dbReference>
<dbReference type="GeneID" id="9614548"/>
<name>D8UAP9_VOLCA</name>
<proteinExistence type="predicted"/>
<evidence type="ECO:0000256" key="1">
    <source>
        <dbReference type="SAM" id="SignalP"/>
    </source>
</evidence>
<dbReference type="OrthoDB" id="538700at2759"/>
<sequence length="242" mass="26920">MVATAILPWGSHCLTVLLLLCSLLGSVIMRSSLAQQQPYGAWNAVEDLNEQHKAVLRFILSGNTAFWSKPAVAYRIGFGTAPWHCIDRCQAQYYFIPNNSAVCSPDCTTPVYCLPGDAARSDPNITCCALSLLDQSYRFNHPPSTVQRAWCENYPPWGRDPRPSVCDFNVYAARGLIPPGGYNDPFLAVSCERGVTTTFYITGTVYRNDTARRIIQRRNIRLANVTRNNVKRMCVGVGAKAY</sequence>
<evidence type="ECO:0000313" key="3">
    <source>
        <dbReference type="Proteomes" id="UP000001058"/>
    </source>
</evidence>
<accession>D8UAP9</accession>
<organism evidence="3">
    <name type="scientific">Volvox carteri f. nagariensis</name>
    <dbReference type="NCBI Taxonomy" id="3068"/>
    <lineage>
        <taxon>Eukaryota</taxon>
        <taxon>Viridiplantae</taxon>
        <taxon>Chlorophyta</taxon>
        <taxon>core chlorophytes</taxon>
        <taxon>Chlorophyceae</taxon>
        <taxon>CS clade</taxon>
        <taxon>Chlamydomonadales</taxon>
        <taxon>Volvocaceae</taxon>
        <taxon>Volvox</taxon>
    </lineage>
</organism>